<dbReference type="Pfam" id="PF01547">
    <property type="entry name" value="SBP_bac_1"/>
    <property type="match status" value="1"/>
</dbReference>
<dbReference type="PANTHER" id="PTHR43649">
    <property type="entry name" value="ARABINOSE-BINDING PROTEIN-RELATED"/>
    <property type="match status" value="1"/>
</dbReference>
<evidence type="ECO:0000256" key="6">
    <source>
        <dbReference type="SAM" id="SignalP"/>
    </source>
</evidence>
<keyword evidence="5" id="KW-0449">Lipoprotein</keyword>
<dbReference type="SUPFAM" id="SSF53850">
    <property type="entry name" value="Periplasmic binding protein-like II"/>
    <property type="match status" value="1"/>
</dbReference>
<keyword evidence="3" id="KW-0472">Membrane</keyword>
<organism evidence="7 8">
    <name type="scientific">Agathobacter rectalis</name>
    <dbReference type="NCBI Taxonomy" id="39491"/>
    <lineage>
        <taxon>Bacteria</taxon>
        <taxon>Bacillati</taxon>
        <taxon>Bacillota</taxon>
        <taxon>Clostridia</taxon>
        <taxon>Lachnospirales</taxon>
        <taxon>Lachnospiraceae</taxon>
        <taxon>Agathobacter</taxon>
    </lineage>
</organism>
<keyword evidence="2 6" id="KW-0732">Signal</keyword>
<evidence type="ECO:0000256" key="3">
    <source>
        <dbReference type="ARBA" id="ARBA00023136"/>
    </source>
</evidence>
<name>A0A3E4EFK9_9FIRM</name>
<evidence type="ECO:0000313" key="8">
    <source>
        <dbReference type="Proteomes" id="UP000260642"/>
    </source>
</evidence>
<keyword evidence="1" id="KW-1003">Cell membrane</keyword>
<dbReference type="InterPro" id="IPR006059">
    <property type="entry name" value="SBP"/>
</dbReference>
<dbReference type="InterPro" id="IPR050490">
    <property type="entry name" value="Bact_solute-bd_prot1"/>
</dbReference>
<dbReference type="PROSITE" id="PS51257">
    <property type="entry name" value="PROKAR_LIPOPROTEIN"/>
    <property type="match status" value="1"/>
</dbReference>
<evidence type="ECO:0000256" key="4">
    <source>
        <dbReference type="ARBA" id="ARBA00023139"/>
    </source>
</evidence>
<dbReference type="Proteomes" id="UP000260642">
    <property type="component" value="Unassembled WGS sequence"/>
</dbReference>
<proteinExistence type="predicted"/>
<dbReference type="PANTHER" id="PTHR43649:SF33">
    <property type="entry name" value="POLYGALACTURONAN_RHAMNOGALACTURONAN-BINDING PROTEIN YTCQ"/>
    <property type="match status" value="1"/>
</dbReference>
<dbReference type="RefSeq" id="WP_117481490.1">
    <property type="nucleotide sequence ID" value="NZ_QSOB01000003.1"/>
</dbReference>
<dbReference type="AlphaFoldDB" id="A0A3E4EFK9"/>
<sequence length="433" mass="48874">MAKRKICQAMAVVLALGMCTTGLTGCGNEKRADGKTEIEVVSYKPEAVKAFEKIEKQFNETHDDIHLTISSPNEAMTILKTRFIREDYPDIIAIGGDINYSNFLDADLFEDISDLDAVDNVKEAYLDMDKELEFIPKDGTYALPYAANAAGVLYNKDMFAENGWKVPTTWSEFTALCDEIKESGTLPLYLGFKDTWTCLAPWNALAVGLCDSDTCNQVNMGNTTFEKAYSPVADKIRTLLDYAEDNPYAYSYNDACTAFARGESAMYTIGSYAIPQIKSVNPDMNIGSFTFPANDNEADNVLNSGIDLQFSVMKACKNKEAAYEVLEYLYSDETIQTYLDDQGGIACKDGDFAIPDTLEDMQEYIKDNRMSDYQDHHYPSEMSVDAMIQTYLLDKGDNAKEKFLKKFDSDWERYNRDLIREVQDYQKEQEDAK</sequence>
<accession>A0A3E4EFK9</accession>
<evidence type="ECO:0000256" key="2">
    <source>
        <dbReference type="ARBA" id="ARBA00022729"/>
    </source>
</evidence>
<comment type="caution">
    <text evidence="7">The sequence shown here is derived from an EMBL/GenBank/DDBJ whole genome shotgun (WGS) entry which is preliminary data.</text>
</comment>
<reference evidence="7 8" key="1">
    <citation type="submission" date="2018-08" db="EMBL/GenBank/DDBJ databases">
        <title>A genome reference for cultivated species of the human gut microbiota.</title>
        <authorList>
            <person name="Zou Y."/>
            <person name="Xue W."/>
            <person name="Luo G."/>
        </authorList>
    </citation>
    <scope>NUCLEOTIDE SEQUENCE [LARGE SCALE GENOMIC DNA]</scope>
    <source>
        <strain evidence="7 8">TM10-3</strain>
    </source>
</reference>
<feature type="chain" id="PRO_5038967246" evidence="6">
    <location>
        <begin position="25"/>
        <end position="433"/>
    </location>
</feature>
<evidence type="ECO:0000313" key="7">
    <source>
        <dbReference type="EMBL" id="RGI69972.1"/>
    </source>
</evidence>
<evidence type="ECO:0000256" key="1">
    <source>
        <dbReference type="ARBA" id="ARBA00022475"/>
    </source>
</evidence>
<dbReference type="EMBL" id="QSOB01000003">
    <property type="protein sequence ID" value="RGI69972.1"/>
    <property type="molecule type" value="Genomic_DNA"/>
</dbReference>
<evidence type="ECO:0000256" key="5">
    <source>
        <dbReference type="ARBA" id="ARBA00023288"/>
    </source>
</evidence>
<feature type="signal peptide" evidence="6">
    <location>
        <begin position="1"/>
        <end position="24"/>
    </location>
</feature>
<keyword evidence="4" id="KW-0564">Palmitate</keyword>
<gene>
    <name evidence="7" type="ORF">DXD95_02425</name>
</gene>
<protein>
    <submittedName>
        <fullName evidence="7">Extracellular solute-binding protein</fullName>
    </submittedName>
</protein>
<dbReference type="Gene3D" id="3.40.190.10">
    <property type="entry name" value="Periplasmic binding protein-like II"/>
    <property type="match status" value="2"/>
</dbReference>